<dbReference type="PANTHER" id="PTHR33387">
    <property type="entry name" value="RMLC-LIKE JELLY ROLL FOLD PROTEIN"/>
    <property type="match status" value="1"/>
</dbReference>
<keyword evidence="3" id="KW-1185">Reference proteome</keyword>
<dbReference type="EMBL" id="PTIX01000007">
    <property type="protein sequence ID" value="PPK67381.1"/>
    <property type="molecule type" value="Genomic_DNA"/>
</dbReference>
<dbReference type="SUPFAM" id="SSF51182">
    <property type="entry name" value="RmlC-like cupins"/>
    <property type="match status" value="1"/>
</dbReference>
<sequence>MTEAREVVELLGLSPLPLAGQYFTDSWVGESFSAIYYLLAAPAYSSWHRVDRDELYVHHAGAALTVHLLDPVGYRAVRLGPDLRAGERPQLVIPSGAWRASETGSWSLIGTVVVPPFAGAVVEPGTAELVRDQPDLARLLRTP</sequence>
<reference evidence="2 3" key="1">
    <citation type="submission" date="2018-02" db="EMBL/GenBank/DDBJ databases">
        <title>Genomic Encyclopedia of Archaeal and Bacterial Type Strains, Phase II (KMG-II): from individual species to whole genera.</title>
        <authorList>
            <person name="Goeker M."/>
        </authorList>
    </citation>
    <scope>NUCLEOTIDE SEQUENCE [LARGE SCALE GENOMIC DNA]</scope>
    <source>
        <strain evidence="2 3">YU 961-1</strain>
    </source>
</reference>
<feature type="domain" description="DUF985" evidence="1">
    <location>
        <begin position="7"/>
        <end position="118"/>
    </location>
</feature>
<organism evidence="2 3">
    <name type="scientific">Actinokineospora auranticolor</name>
    <dbReference type="NCBI Taxonomy" id="155976"/>
    <lineage>
        <taxon>Bacteria</taxon>
        <taxon>Bacillati</taxon>
        <taxon>Actinomycetota</taxon>
        <taxon>Actinomycetes</taxon>
        <taxon>Pseudonocardiales</taxon>
        <taxon>Pseudonocardiaceae</taxon>
        <taxon>Actinokineospora</taxon>
    </lineage>
</organism>
<evidence type="ECO:0000259" key="1">
    <source>
        <dbReference type="Pfam" id="PF06172"/>
    </source>
</evidence>
<dbReference type="AlphaFoldDB" id="A0A2S6GQI7"/>
<dbReference type="Proteomes" id="UP000239203">
    <property type="component" value="Unassembled WGS sequence"/>
</dbReference>
<dbReference type="CDD" id="cd06121">
    <property type="entry name" value="cupin_YML079wp"/>
    <property type="match status" value="1"/>
</dbReference>
<dbReference type="Gene3D" id="2.60.120.10">
    <property type="entry name" value="Jelly Rolls"/>
    <property type="match status" value="1"/>
</dbReference>
<dbReference type="InterPro" id="IPR039935">
    <property type="entry name" value="YML079W-like"/>
</dbReference>
<evidence type="ECO:0000313" key="3">
    <source>
        <dbReference type="Proteomes" id="UP000239203"/>
    </source>
</evidence>
<dbReference type="InterPro" id="IPR009327">
    <property type="entry name" value="Cupin_DUF985"/>
</dbReference>
<dbReference type="OrthoDB" id="9798288at2"/>
<evidence type="ECO:0000313" key="2">
    <source>
        <dbReference type="EMBL" id="PPK67381.1"/>
    </source>
</evidence>
<dbReference type="PANTHER" id="PTHR33387:SF3">
    <property type="entry name" value="DUF985 DOMAIN-CONTAINING PROTEIN"/>
    <property type="match status" value="1"/>
</dbReference>
<dbReference type="RefSeq" id="WP_104479505.1">
    <property type="nucleotide sequence ID" value="NZ_CP154825.1"/>
</dbReference>
<dbReference type="Pfam" id="PF06172">
    <property type="entry name" value="Cupin_5"/>
    <property type="match status" value="1"/>
</dbReference>
<name>A0A2S6GQI7_9PSEU</name>
<accession>A0A2S6GQI7</accession>
<dbReference type="InterPro" id="IPR011051">
    <property type="entry name" value="RmlC_Cupin_sf"/>
</dbReference>
<gene>
    <name evidence="2" type="ORF">CLV40_10744</name>
</gene>
<dbReference type="InterPro" id="IPR014710">
    <property type="entry name" value="RmlC-like_jellyroll"/>
</dbReference>
<comment type="caution">
    <text evidence="2">The sequence shown here is derived from an EMBL/GenBank/DDBJ whole genome shotgun (WGS) entry which is preliminary data.</text>
</comment>
<protein>
    <recommendedName>
        <fullName evidence="1">DUF985 domain-containing protein</fullName>
    </recommendedName>
</protein>
<proteinExistence type="predicted"/>